<comment type="subcellular location">
    <subcellularLocation>
        <location evidence="9">Cell membrane</location>
        <topology evidence="9">Single-pass membrane protein</topology>
    </subcellularLocation>
    <subcellularLocation>
        <location evidence="1">Membrane</location>
    </subcellularLocation>
</comment>
<evidence type="ECO:0000313" key="11">
    <source>
        <dbReference type="EMBL" id="SKA00158.1"/>
    </source>
</evidence>
<feature type="transmembrane region" description="Helical" evidence="9">
    <location>
        <begin position="31"/>
        <end position="55"/>
    </location>
</feature>
<comment type="similarity">
    <text evidence="9">Belongs to the SecE/SEC61-gamma family.</text>
</comment>
<dbReference type="GO" id="GO:0008320">
    <property type="term" value="F:protein transmembrane transporter activity"/>
    <property type="evidence" value="ECO:0007669"/>
    <property type="project" value="UniProtKB-UniRule"/>
</dbReference>
<evidence type="ECO:0000313" key="10">
    <source>
        <dbReference type="EMBL" id="SHL05560.1"/>
    </source>
</evidence>
<accession>A0A1T4QAB5</accession>
<evidence type="ECO:0000256" key="6">
    <source>
        <dbReference type="ARBA" id="ARBA00022989"/>
    </source>
</evidence>
<comment type="subunit">
    <text evidence="9">Component of the Sec protein translocase complex. Heterotrimer consisting of SecY, SecE and SecG subunits. The heterotrimers can form oligomers, although 1 heterotrimer is thought to be able to translocate proteins. Interacts with the ribosome. Interacts with SecDF, and other proteins may be involved. Interacts with SecA.</text>
</comment>
<dbReference type="HAMAP" id="MF_00422">
    <property type="entry name" value="SecE"/>
    <property type="match status" value="1"/>
</dbReference>
<evidence type="ECO:0000313" key="13">
    <source>
        <dbReference type="Proteomes" id="UP000190449"/>
    </source>
</evidence>
<evidence type="ECO:0000256" key="2">
    <source>
        <dbReference type="ARBA" id="ARBA00022448"/>
    </source>
</evidence>
<dbReference type="InterPro" id="IPR005807">
    <property type="entry name" value="SecE_bac"/>
</dbReference>
<evidence type="ECO:0000256" key="3">
    <source>
        <dbReference type="ARBA" id="ARBA00022475"/>
    </source>
</evidence>
<organism evidence="10 12">
    <name type="scientific">Fibrobacter intestinalis</name>
    <dbReference type="NCBI Taxonomy" id="28122"/>
    <lineage>
        <taxon>Bacteria</taxon>
        <taxon>Pseudomonadati</taxon>
        <taxon>Fibrobacterota</taxon>
        <taxon>Fibrobacteria</taxon>
        <taxon>Fibrobacterales</taxon>
        <taxon>Fibrobacteraceae</taxon>
        <taxon>Fibrobacter</taxon>
    </lineage>
</organism>
<evidence type="ECO:0000256" key="1">
    <source>
        <dbReference type="ARBA" id="ARBA00004370"/>
    </source>
</evidence>
<dbReference type="Pfam" id="PF00584">
    <property type="entry name" value="SecE"/>
    <property type="match status" value="1"/>
</dbReference>
<name>A0A1M6XHS3_9BACT</name>
<dbReference type="AlphaFoldDB" id="A0A1M6XHS3"/>
<evidence type="ECO:0000256" key="8">
    <source>
        <dbReference type="ARBA" id="ARBA00023136"/>
    </source>
</evidence>
<evidence type="ECO:0000256" key="7">
    <source>
        <dbReference type="ARBA" id="ARBA00023010"/>
    </source>
</evidence>
<keyword evidence="6 9" id="KW-1133">Transmembrane helix</keyword>
<sequence>MQKLQQYIKEVVQEMKKVNWPSWEELKGSTLVVMLFSVIMGCYIAALDLGLSFVVDKLLGRG</sequence>
<proteinExistence type="inferred from homology"/>
<keyword evidence="12" id="KW-1185">Reference proteome</keyword>
<dbReference type="Proteomes" id="UP000184275">
    <property type="component" value="Unassembled WGS sequence"/>
</dbReference>
<keyword evidence="4 9" id="KW-0812">Transmembrane</keyword>
<accession>A0A1M6XHS3</accession>
<dbReference type="PANTHER" id="PTHR33910:SF1">
    <property type="entry name" value="PROTEIN TRANSLOCASE SUBUNIT SECE"/>
    <property type="match status" value="1"/>
</dbReference>
<dbReference type="Proteomes" id="UP000190449">
    <property type="component" value="Unassembled WGS sequence"/>
</dbReference>
<dbReference type="InterPro" id="IPR038379">
    <property type="entry name" value="SecE_sf"/>
</dbReference>
<reference evidence="11 13" key="3">
    <citation type="submission" date="2017-02" db="EMBL/GenBank/DDBJ databases">
        <authorList>
            <person name="Peterson S.W."/>
        </authorList>
    </citation>
    <scope>NUCLEOTIDE SEQUENCE [LARGE SCALE GENOMIC DNA]</scope>
    <source>
        <strain evidence="11 13">ATCC 43854</strain>
    </source>
</reference>
<keyword evidence="3 9" id="KW-1003">Cell membrane</keyword>
<dbReference type="RefSeq" id="WP_073305724.1">
    <property type="nucleotide sequence ID" value="NZ_FRAW01000031.1"/>
</dbReference>
<dbReference type="EMBL" id="FRAW01000031">
    <property type="protein sequence ID" value="SHL05560.1"/>
    <property type="molecule type" value="Genomic_DNA"/>
</dbReference>
<dbReference type="InterPro" id="IPR001901">
    <property type="entry name" value="Translocase_SecE/Sec61-g"/>
</dbReference>
<protein>
    <recommendedName>
        <fullName evidence="9">Protein translocase subunit SecE</fullName>
    </recommendedName>
</protein>
<reference evidence="10" key="2">
    <citation type="submission" date="2016-11" db="EMBL/GenBank/DDBJ databases">
        <authorList>
            <person name="Jaros S."/>
            <person name="Januszkiewicz K."/>
            <person name="Wedrychowicz H."/>
        </authorList>
    </citation>
    <scope>NUCLEOTIDE SEQUENCE [LARGE SCALE GENOMIC DNA]</scope>
    <source>
        <strain evidence="10">UWOS</strain>
    </source>
</reference>
<evidence type="ECO:0000313" key="12">
    <source>
        <dbReference type="Proteomes" id="UP000184275"/>
    </source>
</evidence>
<dbReference type="GO" id="GO:0065002">
    <property type="term" value="P:intracellular protein transmembrane transport"/>
    <property type="evidence" value="ECO:0007669"/>
    <property type="project" value="UniProtKB-UniRule"/>
</dbReference>
<keyword evidence="2 9" id="KW-0813">Transport</keyword>
<dbReference type="GO" id="GO:0043952">
    <property type="term" value="P:protein transport by the Sec complex"/>
    <property type="evidence" value="ECO:0007669"/>
    <property type="project" value="UniProtKB-UniRule"/>
</dbReference>
<evidence type="ECO:0000256" key="5">
    <source>
        <dbReference type="ARBA" id="ARBA00022927"/>
    </source>
</evidence>
<gene>
    <name evidence="9" type="primary">secE</name>
    <name evidence="11" type="ORF">SAMN02745108_02201</name>
    <name evidence="10" type="ORF">SAMN05720469_13130</name>
</gene>
<dbReference type="GO" id="GO:0006605">
    <property type="term" value="P:protein targeting"/>
    <property type="evidence" value="ECO:0007669"/>
    <property type="project" value="UniProtKB-UniRule"/>
</dbReference>
<keyword evidence="5 9" id="KW-0653">Protein transport</keyword>
<reference evidence="12" key="1">
    <citation type="submission" date="2016-11" db="EMBL/GenBank/DDBJ databases">
        <authorList>
            <person name="Varghese N."/>
            <person name="Submissions S."/>
        </authorList>
    </citation>
    <scope>NUCLEOTIDE SEQUENCE [LARGE SCALE GENOMIC DNA]</scope>
    <source>
        <strain evidence="12">UWOS</strain>
    </source>
</reference>
<dbReference type="Gene3D" id="1.20.5.1030">
    <property type="entry name" value="Preprotein translocase secy subunit"/>
    <property type="match status" value="1"/>
</dbReference>
<comment type="function">
    <text evidence="9">Essential subunit of the Sec protein translocation channel SecYEG. Clamps together the 2 halves of SecY. May contact the channel plug during translocation.</text>
</comment>
<dbReference type="GO" id="GO:0005886">
    <property type="term" value="C:plasma membrane"/>
    <property type="evidence" value="ECO:0007669"/>
    <property type="project" value="UniProtKB-SubCell"/>
</dbReference>
<dbReference type="PANTHER" id="PTHR33910">
    <property type="entry name" value="PROTEIN TRANSLOCASE SUBUNIT SECE"/>
    <property type="match status" value="1"/>
</dbReference>
<keyword evidence="7 9" id="KW-0811">Translocation</keyword>
<evidence type="ECO:0000256" key="4">
    <source>
        <dbReference type="ARBA" id="ARBA00022692"/>
    </source>
</evidence>
<dbReference type="GO" id="GO:0009306">
    <property type="term" value="P:protein secretion"/>
    <property type="evidence" value="ECO:0007669"/>
    <property type="project" value="UniProtKB-UniRule"/>
</dbReference>
<dbReference type="NCBIfam" id="TIGR00964">
    <property type="entry name" value="secE_bact"/>
    <property type="match status" value="1"/>
</dbReference>
<evidence type="ECO:0000256" key="9">
    <source>
        <dbReference type="HAMAP-Rule" id="MF_00422"/>
    </source>
</evidence>
<dbReference type="EMBL" id="FUWU01000044">
    <property type="protein sequence ID" value="SKA00158.1"/>
    <property type="molecule type" value="Genomic_DNA"/>
</dbReference>
<keyword evidence="8 9" id="KW-0472">Membrane</keyword>
<dbReference type="STRING" id="28122.SAMN02745108_02201"/>